<dbReference type="Proteomes" id="UP001391051">
    <property type="component" value="Unassembled WGS sequence"/>
</dbReference>
<dbReference type="RefSeq" id="XP_066701069.1">
    <property type="nucleotide sequence ID" value="XM_066841207.1"/>
</dbReference>
<name>A0ABR1QG91_9PEZI</name>
<reference evidence="1 2" key="1">
    <citation type="submission" date="2023-01" db="EMBL/GenBank/DDBJ databases">
        <title>Analysis of 21 Apiospora genomes using comparative genomics revels a genus with tremendous synthesis potential of carbohydrate active enzymes and secondary metabolites.</title>
        <authorList>
            <person name="Sorensen T."/>
        </authorList>
    </citation>
    <scope>NUCLEOTIDE SEQUENCE [LARGE SCALE GENOMIC DNA]</scope>
    <source>
        <strain evidence="1 2">CBS 24483</strain>
    </source>
</reference>
<accession>A0ABR1QG91</accession>
<evidence type="ECO:0000313" key="1">
    <source>
        <dbReference type="EMBL" id="KAK7955763.1"/>
    </source>
</evidence>
<dbReference type="GeneID" id="92074269"/>
<protein>
    <submittedName>
        <fullName evidence="1">Uncharacterized protein</fullName>
    </submittedName>
</protein>
<dbReference type="EMBL" id="JAQQWE010000004">
    <property type="protein sequence ID" value="KAK7955763.1"/>
    <property type="molecule type" value="Genomic_DNA"/>
</dbReference>
<keyword evidence="2" id="KW-1185">Reference proteome</keyword>
<proteinExistence type="predicted"/>
<comment type="caution">
    <text evidence="1">The sequence shown here is derived from an EMBL/GenBank/DDBJ whole genome shotgun (WGS) entry which is preliminary data.</text>
</comment>
<sequence length="328" mass="36598">MKTFDNKPWEACDPCVQRKRPCWSTQTETVTLKLVNIWLVLLDRPKDSESDDVDQWYLESIDSPEVQQKTIDYMGNTVAREYRDAYARFGGHDGAVKVVKSRILLQLDKEDFLRWATQMEGTAGRTRQAGQGDYQPLMQDALQSASNFPTGRELPTGAVDYSSGSTGAAPQAAANAWEAVADPWSLDSETVRKLVQDPVRVRWYLRWNLGKRQYNQVASDCDRCFLGQGDGCGRSIGGGACGICAEKAKGPEPALPATVLCTYDAVKAAKELRKVEPQFGEVENTQHQIARVDEKYREYNAQGDDMMVQAIKRQLGELDAKIAKFLSA</sequence>
<gene>
    <name evidence="1" type="ORF">PG986_004985</name>
</gene>
<evidence type="ECO:0000313" key="2">
    <source>
        <dbReference type="Proteomes" id="UP001391051"/>
    </source>
</evidence>
<organism evidence="1 2">
    <name type="scientific">Apiospora aurea</name>
    <dbReference type="NCBI Taxonomy" id="335848"/>
    <lineage>
        <taxon>Eukaryota</taxon>
        <taxon>Fungi</taxon>
        <taxon>Dikarya</taxon>
        <taxon>Ascomycota</taxon>
        <taxon>Pezizomycotina</taxon>
        <taxon>Sordariomycetes</taxon>
        <taxon>Xylariomycetidae</taxon>
        <taxon>Amphisphaeriales</taxon>
        <taxon>Apiosporaceae</taxon>
        <taxon>Apiospora</taxon>
    </lineage>
</organism>